<dbReference type="AlphaFoldDB" id="A0A1M5BC35"/>
<reference evidence="7" key="1">
    <citation type="submission" date="2016-11" db="EMBL/GenBank/DDBJ databases">
        <authorList>
            <person name="Varghese N."/>
            <person name="Submissions S."/>
        </authorList>
    </citation>
    <scope>NUCLEOTIDE SEQUENCE [LARGE SCALE GENOMIC DNA]</scope>
    <source>
        <strain evidence="7">DSM 11792</strain>
    </source>
</reference>
<feature type="domain" description="Radical SAM core" evidence="5">
    <location>
        <begin position="21"/>
        <end position="248"/>
    </location>
</feature>
<evidence type="ECO:0000259" key="5">
    <source>
        <dbReference type="PROSITE" id="PS51918"/>
    </source>
</evidence>
<dbReference type="SFLD" id="SFLDG01098">
    <property type="entry name" value="Uncharacterised_Radical_SAM_Su"/>
    <property type="match status" value="1"/>
</dbReference>
<keyword evidence="3" id="KW-0408">Iron</keyword>
<dbReference type="Proteomes" id="UP000184196">
    <property type="component" value="Unassembled WGS sequence"/>
</dbReference>
<dbReference type="InterPro" id="IPR058240">
    <property type="entry name" value="rSAM_sf"/>
</dbReference>
<dbReference type="RefSeq" id="WP_073166109.1">
    <property type="nucleotide sequence ID" value="NZ_FQUW01000027.1"/>
</dbReference>
<keyword evidence="1" id="KW-0949">S-adenosyl-L-methionine</keyword>
<gene>
    <name evidence="6" type="ORF">SAMN02745218_02162</name>
</gene>
<proteinExistence type="predicted"/>
<dbReference type="CDD" id="cd01335">
    <property type="entry name" value="Radical_SAM"/>
    <property type="match status" value="1"/>
</dbReference>
<evidence type="ECO:0000313" key="6">
    <source>
        <dbReference type="EMBL" id="SHF40083.1"/>
    </source>
</evidence>
<dbReference type="Pfam" id="PF04055">
    <property type="entry name" value="Radical_SAM"/>
    <property type="match status" value="1"/>
</dbReference>
<keyword evidence="2" id="KW-0479">Metal-binding</keyword>
<evidence type="ECO:0000256" key="1">
    <source>
        <dbReference type="ARBA" id="ARBA00022691"/>
    </source>
</evidence>
<dbReference type="InterPro" id="IPR013785">
    <property type="entry name" value="Aldolase_TIM"/>
</dbReference>
<evidence type="ECO:0000313" key="7">
    <source>
        <dbReference type="Proteomes" id="UP000184196"/>
    </source>
</evidence>
<dbReference type="InterPro" id="IPR034422">
    <property type="entry name" value="HydE/PylB-like"/>
</dbReference>
<dbReference type="PROSITE" id="PS51918">
    <property type="entry name" value="RADICAL_SAM"/>
    <property type="match status" value="1"/>
</dbReference>
<dbReference type="PANTHER" id="PTHR43726">
    <property type="entry name" value="3-METHYLORNITHINE SYNTHASE"/>
    <property type="match status" value="1"/>
</dbReference>
<sequence length="319" mass="35378">MHWYVSEGTAAVLGLLPVRLDEVPTTAYLMTGEHCARDCAFCAQARSSRGRAHRLSRVIWPPFAVAEVLPRLVDACRAGRIRRVCFQVVHSAGYFQRVRQAVAAVRREVDIPLCVSVGLQTVEEVGELLEEGVDVVGLPLDAATPQLYRELKGGSWERHLRLLQEAAAQFPGRVGTHLIIGLGESEEEAIRLMGELLSCGVGVALFAFTPLPGTRLEHHRPPDLRTYRRIQAAHYLLKRGLVRPGGIKFEGGRLVDWGIPREELALYLADGEAFRTTGCPDCNRPYYNERPGKTPYNYPRPLNPREAGEAVKLVLEGGK</sequence>
<protein>
    <submittedName>
        <fullName evidence="6">Biotin synthase</fullName>
    </submittedName>
</protein>
<keyword evidence="4" id="KW-0411">Iron-sulfur</keyword>
<dbReference type="GO" id="GO:0051536">
    <property type="term" value="F:iron-sulfur cluster binding"/>
    <property type="evidence" value="ECO:0007669"/>
    <property type="project" value="UniProtKB-KW"/>
</dbReference>
<organism evidence="6 7">
    <name type="scientific">Desulfofundulus australicus DSM 11792</name>
    <dbReference type="NCBI Taxonomy" id="1121425"/>
    <lineage>
        <taxon>Bacteria</taxon>
        <taxon>Bacillati</taxon>
        <taxon>Bacillota</taxon>
        <taxon>Clostridia</taxon>
        <taxon>Eubacteriales</taxon>
        <taxon>Peptococcaceae</taxon>
        <taxon>Desulfofundulus</taxon>
    </lineage>
</organism>
<dbReference type="EMBL" id="FQUW01000027">
    <property type="protein sequence ID" value="SHF40083.1"/>
    <property type="molecule type" value="Genomic_DNA"/>
</dbReference>
<dbReference type="Gene3D" id="3.20.20.70">
    <property type="entry name" value="Aldolase class I"/>
    <property type="match status" value="1"/>
</dbReference>
<evidence type="ECO:0000256" key="4">
    <source>
        <dbReference type="ARBA" id="ARBA00023014"/>
    </source>
</evidence>
<dbReference type="SUPFAM" id="SSF102114">
    <property type="entry name" value="Radical SAM enzymes"/>
    <property type="match status" value="1"/>
</dbReference>
<evidence type="ECO:0000256" key="2">
    <source>
        <dbReference type="ARBA" id="ARBA00022723"/>
    </source>
</evidence>
<keyword evidence="7" id="KW-1185">Reference proteome</keyword>
<dbReference type="GO" id="GO:0016740">
    <property type="term" value="F:transferase activity"/>
    <property type="evidence" value="ECO:0007669"/>
    <property type="project" value="TreeGrafter"/>
</dbReference>
<dbReference type="SFLD" id="SFLDS00029">
    <property type="entry name" value="Radical_SAM"/>
    <property type="match status" value="1"/>
</dbReference>
<accession>A0A1M5BC35</accession>
<dbReference type="InterPro" id="IPR007197">
    <property type="entry name" value="rSAM"/>
</dbReference>
<dbReference type="GO" id="GO:0046872">
    <property type="term" value="F:metal ion binding"/>
    <property type="evidence" value="ECO:0007669"/>
    <property type="project" value="UniProtKB-KW"/>
</dbReference>
<dbReference type="PANTHER" id="PTHR43726:SF1">
    <property type="entry name" value="BIOTIN SYNTHASE"/>
    <property type="match status" value="1"/>
</dbReference>
<dbReference type="InterPro" id="IPR006638">
    <property type="entry name" value="Elp3/MiaA/NifB-like_rSAM"/>
</dbReference>
<evidence type="ECO:0000256" key="3">
    <source>
        <dbReference type="ARBA" id="ARBA00023004"/>
    </source>
</evidence>
<dbReference type="SMART" id="SM00729">
    <property type="entry name" value="Elp3"/>
    <property type="match status" value="1"/>
</dbReference>
<name>A0A1M5BC35_9FIRM</name>